<dbReference type="PROSITE" id="PS50011">
    <property type="entry name" value="PROTEIN_KINASE_DOM"/>
    <property type="match status" value="1"/>
</dbReference>
<evidence type="ECO:0000313" key="8">
    <source>
        <dbReference type="EMBL" id="GAY64660.1"/>
    </source>
</evidence>
<dbReference type="InterPro" id="IPR011009">
    <property type="entry name" value="Kinase-like_dom_sf"/>
</dbReference>
<organism evidence="8 9">
    <name type="scientific">Citrus unshiu</name>
    <name type="common">Satsuma mandarin</name>
    <name type="synonym">Citrus nobilis var. unshiu</name>
    <dbReference type="NCBI Taxonomy" id="55188"/>
    <lineage>
        <taxon>Eukaryota</taxon>
        <taxon>Viridiplantae</taxon>
        <taxon>Streptophyta</taxon>
        <taxon>Embryophyta</taxon>
        <taxon>Tracheophyta</taxon>
        <taxon>Spermatophyta</taxon>
        <taxon>Magnoliopsida</taxon>
        <taxon>eudicotyledons</taxon>
        <taxon>Gunneridae</taxon>
        <taxon>Pentapetalae</taxon>
        <taxon>rosids</taxon>
        <taxon>malvids</taxon>
        <taxon>Sapindales</taxon>
        <taxon>Rutaceae</taxon>
        <taxon>Aurantioideae</taxon>
        <taxon>Citrus</taxon>
    </lineage>
</organism>
<keyword evidence="4" id="KW-0677">Repeat</keyword>
<reference evidence="8 9" key="1">
    <citation type="journal article" date="2017" name="Front. Genet.">
        <title>Draft sequencing of the heterozygous diploid genome of Satsuma (Citrus unshiu Marc.) using a hybrid assembly approach.</title>
        <authorList>
            <person name="Shimizu T."/>
            <person name="Tanizawa Y."/>
            <person name="Mochizuki T."/>
            <person name="Nagasaki H."/>
            <person name="Yoshioka T."/>
            <person name="Toyoda A."/>
            <person name="Fujiyama A."/>
            <person name="Kaminuma E."/>
            <person name="Nakamura Y."/>
        </authorList>
    </citation>
    <scope>NUCLEOTIDE SEQUENCE [LARGE SCALE GENOMIC DNA]</scope>
    <source>
        <strain evidence="9">cv. Miyagawa wase</strain>
    </source>
</reference>
<dbReference type="GO" id="GO:0005524">
    <property type="term" value="F:ATP binding"/>
    <property type="evidence" value="ECO:0007669"/>
    <property type="project" value="InterPro"/>
</dbReference>
<evidence type="ECO:0000256" key="4">
    <source>
        <dbReference type="ARBA" id="ARBA00022737"/>
    </source>
</evidence>
<dbReference type="AlphaFoldDB" id="A0A2H5QJ57"/>
<keyword evidence="9" id="KW-1185">Reference proteome</keyword>
<evidence type="ECO:0000313" key="9">
    <source>
        <dbReference type="Proteomes" id="UP000236630"/>
    </source>
</evidence>
<dbReference type="PANTHER" id="PTHR27008:SF398">
    <property type="entry name" value="PROTEIN KINASE DOMAIN-CONTAINING PROTEIN"/>
    <property type="match status" value="1"/>
</dbReference>
<accession>A0A2H5QJ57</accession>
<comment type="subcellular location">
    <subcellularLocation>
        <location evidence="1">Membrane</location>
    </subcellularLocation>
</comment>
<protein>
    <recommendedName>
        <fullName evidence="7">Protein kinase domain-containing protein</fullName>
    </recommendedName>
</protein>
<dbReference type="Gene3D" id="1.10.510.10">
    <property type="entry name" value="Transferase(Phosphotransferase) domain 1"/>
    <property type="match status" value="1"/>
</dbReference>
<evidence type="ECO:0000256" key="1">
    <source>
        <dbReference type="ARBA" id="ARBA00004370"/>
    </source>
</evidence>
<proteinExistence type="predicted"/>
<gene>
    <name evidence="8" type="ORF">CUMW_235160</name>
</gene>
<dbReference type="SUPFAM" id="SSF56112">
    <property type="entry name" value="Protein kinase-like (PK-like)"/>
    <property type="match status" value="1"/>
</dbReference>
<dbReference type="InterPro" id="IPR001245">
    <property type="entry name" value="Ser-Thr/Tyr_kinase_cat_dom"/>
</dbReference>
<dbReference type="GO" id="GO:0016020">
    <property type="term" value="C:membrane"/>
    <property type="evidence" value="ECO:0007669"/>
    <property type="project" value="UniProtKB-SubCell"/>
</dbReference>
<dbReference type="PANTHER" id="PTHR27008">
    <property type="entry name" value="OS04G0122200 PROTEIN"/>
    <property type="match status" value="1"/>
</dbReference>
<dbReference type="GO" id="GO:0004672">
    <property type="term" value="F:protein kinase activity"/>
    <property type="evidence" value="ECO:0007669"/>
    <property type="project" value="InterPro"/>
</dbReference>
<keyword evidence="6" id="KW-0472">Membrane</keyword>
<keyword evidence="5" id="KW-1133">Transmembrane helix</keyword>
<feature type="domain" description="Protein kinase" evidence="7">
    <location>
        <begin position="1"/>
        <end position="92"/>
    </location>
</feature>
<comment type="caution">
    <text evidence="8">The sequence shown here is derived from an EMBL/GenBank/DDBJ whole genome shotgun (WGS) entry which is preliminary data.</text>
</comment>
<evidence type="ECO:0000256" key="3">
    <source>
        <dbReference type="ARBA" id="ARBA00022692"/>
    </source>
</evidence>
<dbReference type="EMBL" id="BDQV01000420">
    <property type="protein sequence ID" value="GAY64660.1"/>
    <property type="molecule type" value="Genomic_DNA"/>
</dbReference>
<evidence type="ECO:0000259" key="7">
    <source>
        <dbReference type="PROSITE" id="PS50011"/>
    </source>
</evidence>
<dbReference type="Proteomes" id="UP000236630">
    <property type="component" value="Unassembled WGS sequence"/>
</dbReference>
<dbReference type="InterPro" id="IPR000719">
    <property type="entry name" value="Prot_kinase_dom"/>
</dbReference>
<evidence type="ECO:0000256" key="6">
    <source>
        <dbReference type="ARBA" id="ARBA00023136"/>
    </source>
</evidence>
<keyword evidence="2" id="KW-0433">Leucine-rich repeat</keyword>
<keyword evidence="3" id="KW-0812">Transmembrane</keyword>
<dbReference type="Pfam" id="PF07714">
    <property type="entry name" value="PK_Tyr_Ser-Thr"/>
    <property type="match status" value="1"/>
</dbReference>
<name>A0A2H5QJ57_CITUN</name>
<evidence type="ECO:0000256" key="2">
    <source>
        <dbReference type="ARBA" id="ARBA00022614"/>
    </source>
</evidence>
<sequence length="92" mass="10461">MEVVVKVFNLQYGGAFKNLNVECNMMKSIHHQNLIKIISSCSNDDFKALVLEYMPHGNLGKCLYTSNYILDIFQRSNIMIDVASAVVYLHFG</sequence>
<dbReference type="InterPro" id="IPR051809">
    <property type="entry name" value="Plant_receptor-like_S/T_kinase"/>
</dbReference>
<evidence type="ECO:0000256" key="5">
    <source>
        <dbReference type="ARBA" id="ARBA00022989"/>
    </source>
</evidence>